<evidence type="ECO:0000313" key="4">
    <source>
        <dbReference type="Proteomes" id="UP000678281"/>
    </source>
</evidence>
<dbReference type="PANTHER" id="PTHR33449:SF1">
    <property type="entry name" value="NUCLEOID-ASSOCIATED PROTEIN YBAB"/>
    <property type="match status" value="1"/>
</dbReference>
<comment type="function">
    <text evidence="2">Binds to DNA and alters its conformation. May be involved in regulation of gene expression, nucleoid organization and DNA protection.</text>
</comment>
<reference evidence="3" key="1">
    <citation type="submission" date="2021-04" db="EMBL/GenBank/DDBJ databases">
        <title>Devosia litorisediminis sp. nov., isolated from a sand dune.</title>
        <authorList>
            <person name="Park S."/>
            <person name="Yoon J.-H."/>
        </authorList>
    </citation>
    <scope>NUCLEOTIDE SEQUENCE</scope>
    <source>
        <strain evidence="3">BSSL-BM10</strain>
    </source>
</reference>
<dbReference type="PIRSF" id="PIRSF004555">
    <property type="entry name" value="UCP004555"/>
    <property type="match status" value="1"/>
</dbReference>
<dbReference type="NCBIfam" id="TIGR00103">
    <property type="entry name" value="DNA_YbaB_EbfC"/>
    <property type="match status" value="1"/>
</dbReference>
<dbReference type="AlphaFoldDB" id="A0A942I666"/>
<protein>
    <recommendedName>
        <fullName evidence="2">Nucleoid-associated protein KD146_14710</fullName>
    </recommendedName>
</protein>
<evidence type="ECO:0000313" key="3">
    <source>
        <dbReference type="EMBL" id="MBS3849951.1"/>
    </source>
</evidence>
<comment type="subunit">
    <text evidence="2">Homodimer.</text>
</comment>
<comment type="similarity">
    <text evidence="2">Belongs to the YbaB/EbfC family.</text>
</comment>
<proteinExistence type="inferred from homology"/>
<dbReference type="SUPFAM" id="SSF82607">
    <property type="entry name" value="YbaB-like"/>
    <property type="match status" value="1"/>
</dbReference>
<keyword evidence="1 2" id="KW-0238">DNA-binding</keyword>
<comment type="caution">
    <text evidence="3">The sequence shown here is derived from an EMBL/GenBank/DDBJ whole genome shotgun (WGS) entry which is preliminary data.</text>
</comment>
<dbReference type="GO" id="GO:0005829">
    <property type="term" value="C:cytosol"/>
    <property type="evidence" value="ECO:0007669"/>
    <property type="project" value="TreeGrafter"/>
</dbReference>
<keyword evidence="2" id="KW-0963">Cytoplasm</keyword>
<keyword evidence="4" id="KW-1185">Reference proteome</keyword>
<dbReference type="InterPro" id="IPR036894">
    <property type="entry name" value="YbaB-like_sf"/>
</dbReference>
<dbReference type="InterPro" id="IPR004401">
    <property type="entry name" value="YbaB/EbfC"/>
</dbReference>
<organism evidence="3 4">
    <name type="scientific">Devosia litorisediminis</name>
    <dbReference type="NCBI Taxonomy" id="2829817"/>
    <lineage>
        <taxon>Bacteria</taxon>
        <taxon>Pseudomonadati</taxon>
        <taxon>Pseudomonadota</taxon>
        <taxon>Alphaproteobacteria</taxon>
        <taxon>Hyphomicrobiales</taxon>
        <taxon>Devosiaceae</taxon>
        <taxon>Devosia</taxon>
    </lineage>
</organism>
<evidence type="ECO:0000256" key="1">
    <source>
        <dbReference type="ARBA" id="ARBA00023125"/>
    </source>
</evidence>
<evidence type="ECO:0000256" key="2">
    <source>
        <dbReference type="HAMAP-Rule" id="MF_00274"/>
    </source>
</evidence>
<dbReference type="HAMAP" id="MF_00274">
    <property type="entry name" value="DNA_YbaB_EbfC"/>
    <property type="match status" value="1"/>
</dbReference>
<dbReference type="Pfam" id="PF02575">
    <property type="entry name" value="YbaB_DNA_bd"/>
    <property type="match status" value="1"/>
</dbReference>
<name>A0A942I666_9HYPH</name>
<dbReference type="GO" id="GO:0043590">
    <property type="term" value="C:bacterial nucleoid"/>
    <property type="evidence" value="ECO:0007669"/>
    <property type="project" value="UniProtKB-UniRule"/>
</dbReference>
<dbReference type="Proteomes" id="UP000678281">
    <property type="component" value="Unassembled WGS sequence"/>
</dbReference>
<dbReference type="Gene3D" id="3.30.1310.10">
    <property type="entry name" value="Nucleoid-associated protein YbaB-like domain"/>
    <property type="match status" value="1"/>
</dbReference>
<comment type="subcellular location">
    <subcellularLocation>
        <location evidence="2">Cytoplasm</location>
        <location evidence="2">Nucleoid</location>
    </subcellularLocation>
</comment>
<gene>
    <name evidence="3" type="ORF">KD146_14710</name>
</gene>
<accession>A0A942I666</accession>
<dbReference type="GO" id="GO:0003677">
    <property type="term" value="F:DNA binding"/>
    <property type="evidence" value="ECO:0007669"/>
    <property type="project" value="UniProtKB-UniRule"/>
</dbReference>
<dbReference type="RefSeq" id="WP_212659568.1">
    <property type="nucleotide sequence ID" value="NZ_JAGXTP010000002.1"/>
</dbReference>
<sequence length="107" mass="11432">MKDIMGMMKAASEMKGKMEAMQAELAELVVEGRSGGGMVVVSLTGKGDMKGVKIDTSMFKEDDVEVLEDLIIAAHADAKTKSEAAMQERMKEVTAGLPIPPGMNLPF</sequence>
<dbReference type="EMBL" id="JAGXTP010000002">
    <property type="protein sequence ID" value="MBS3849951.1"/>
    <property type="molecule type" value="Genomic_DNA"/>
</dbReference>
<dbReference type="PANTHER" id="PTHR33449">
    <property type="entry name" value="NUCLEOID-ASSOCIATED PROTEIN YBAB"/>
    <property type="match status" value="1"/>
</dbReference>